<keyword evidence="6" id="KW-0443">Lipid metabolism</keyword>
<dbReference type="RefSeq" id="WP_324669070.1">
    <property type="nucleotide sequence ID" value="NZ_CP141614.1"/>
</dbReference>
<organism evidence="8 9">
    <name type="scientific">Geochorda subterranea</name>
    <dbReference type="NCBI Taxonomy" id="3109564"/>
    <lineage>
        <taxon>Bacteria</taxon>
        <taxon>Bacillati</taxon>
        <taxon>Bacillota</taxon>
        <taxon>Limnochordia</taxon>
        <taxon>Limnochordales</taxon>
        <taxon>Geochordaceae</taxon>
        <taxon>Geochorda</taxon>
    </lineage>
</organism>
<comment type="similarity">
    <text evidence="6">Belongs to the LPG synthase family.</text>
</comment>
<comment type="subcellular location">
    <subcellularLocation>
        <location evidence="1 6">Cell membrane</location>
        <topology evidence="1 6">Multi-pass membrane protein</topology>
    </subcellularLocation>
</comment>
<feature type="transmembrane region" description="Helical" evidence="6">
    <location>
        <begin position="307"/>
        <end position="336"/>
    </location>
</feature>
<evidence type="ECO:0000256" key="7">
    <source>
        <dbReference type="SAM" id="MobiDB-lite"/>
    </source>
</evidence>
<name>A0ABZ1BQ39_9FIRM</name>
<keyword evidence="4 6" id="KW-1133">Transmembrane helix</keyword>
<feature type="transmembrane region" description="Helical" evidence="6">
    <location>
        <begin position="237"/>
        <end position="263"/>
    </location>
</feature>
<keyword evidence="6" id="KW-0046">Antibiotic resistance</keyword>
<feature type="transmembrane region" description="Helical" evidence="6">
    <location>
        <begin position="165"/>
        <end position="185"/>
    </location>
</feature>
<proteinExistence type="inferred from homology"/>
<dbReference type="EC" id="2.3.2.3" evidence="6"/>
<evidence type="ECO:0000256" key="3">
    <source>
        <dbReference type="ARBA" id="ARBA00022692"/>
    </source>
</evidence>
<feature type="transmembrane region" description="Helical" evidence="6">
    <location>
        <begin position="20"/>
        <end position="38"/>
    </location>
</feature>
<evidence type="ECO:0000256" key="4">
    <source>
        <dbReference type="ARBA" id="ARBA00022989"/>
    </source>
</evidence>
<keyword evidence="6" id="KW-0808">Transferase</keyword>
<feature type="transmembrane region" description="Helical" evidence="6">
    <location>
        <begin position="93"/>
        <end position="118"/>
    </location>
</feature>
<dbReference type="PANTHER" id="PTHR37693:SF1">
    <property type="entry name" value="INTEGRAL MEMBRANE PROTEIN"/>
    <property type="match status" value="1"/>
</dbReference>
<feature type="transmembrane region" description="Helical" evidence="6">
    <location>
        <begin position="53"/>
        <end position="72"/>
    </location>
</feature>
<keyword evidence="5 6" id="KW-0472">Membrane</keyword>
<comment type="function">
    <text evidence="6">Catalyzes the transfer of a lysyl group from L-lysyl-tRNA(Lys) to membrane-bound phosphatidylglycerol (PG), which produces lysylphosphatidylglycerol (LPG), a major component of the bacterial membrane with a positive net charge. LPG synthesis contributes to bacterial virulence as it is involved in the resistance mechanism against cationic antimicrobial peptides (CAMP) produces by the host's immune system (defensins, cathelicidins) and by the competing microorganisms.</text>
</comment>
<feature type="region of interest" description="Disordered" evidence="7">
    <location>
        <begin position="346"/>
        <end position="379"/>
    </location>
</feature>
<evidence type="ECO:0000313" key="9">
    <source>
        <dbReference type="Proteomes" id="UP001333102"/>
    </source>
</evidence>
<protein>
    <recommendedName>
        <fullName evidence="6">Phosphatidylglycerol lysyltransferase</fullName>
        <ecNumber evidence="6">2.3.2.3</ecNumber>
    </recommendedName>
    <alternativeName>
        <fullName evidence="6">Lysylphosphatidylglycerol synthase</fullName>
    </alternativeName>
</protein>
<gene>
    <name evidence="6" type="primary">mprF</name>
    <name evidence="8" type="ORF">VLY81_00580</name>
</gene>
<reference evidence="9" key="1">
    <citation type="submission" date="2023-12" db="EMBL/GenBank/DDBJ databases">
        <title>Novel isolates from deep terrestrial aquifers shed light on the physiology and ecology of the class Limnochordia.</title>
        <authorList>
            <person name="Karnachuk O.V."/>
            <person name="Lukina A.P."/>
            <person name="Avakyan M.R."/>
            <person name="Kadnikov V."/>
            <person name="Begmatov S."/>
            <person name="Beletsky A.V."/>
            <person name="Mardanov A.V."/>
            <person name="Ravin N.V."/>
        </authorList>
    </citation>
    <scope>NUCLEOTIDE SEQUENCE [LARGE SCALE GENOMIC DNA]</scope>
    <source>
        <strain evidence="9">LN</strain>
    </source>
</reference>
<evidence type="ECO:0000313" key="8">
    <source>
        <dbReference type="EMBL" id="WRP14700.1"/>
    </source>
</evidence>
<feature type="transmembrane region" description="Helical" evidence="6">
    <location>
        <begin position="130"/>
        <end position="153"/>
    </location>
</feature>
<accession>A0ABZ1BQ39</accession>
<keyword evidence="3 6" id="KW-0812">Transmembrane</keyword>
<dbReference type="NCBIfam" id="TIGR00374">
    <property type="entry name" value="flippase-like domain"/>
    <property type="match status" value="1"/>
</dbReference>
<keyword evidence="2" id="KW-1003">Cell membrane</keyword>
<dbReference type="Proteomes" id="UP001333102">
    <property type="component" value="Chromosome"/>
</dbReference>
<sequence length="379" mass="40674">MNEPRRQAWALSPQAIRRSVIISLVAGAAAVAALLLLVRDGDEAIEQIHLVDPAWLTVAGALTMGAWLLRTWRSQILAAAFGARVPARRVFRYYLASVFVSHVTPTSAGGVPVFIYLLTREGLSPGHATAVAVVDSGLVVLWVLAAWPVAAAWKGLAARLGSPGLTAAVVGALAAVALLVGWMLARPRSVPALLMRWLARERAQGGRRLSRRWASVLVKESLRFSLGLRYLVLRRPWHLLAATVLTGLYWVVYLSIAWAVLVGLGGRADWLYAAAAQLLFNLLQPFIPTPGGSGGAELMMGWLFRRVVPASRLAVFVGVWRLFIFYASLVVGGVMFMRSLGGRGLRPGPAPRRPVSLRQASDGAGGRTGRAPAPAEPPS</sequence>
<evidence type="ECO:0000256" key="1">
    <source>
        <dbReference type="ARBA" id="ARBA00004651"/>
    </source>
</evidence>
<dbReference type="InterPro" id="IPR022791">
    <property type="entry name" value="L-PG_synthase/AglD"/>
</dbReference>
<comment type="catalytic activity">
    <reaction evidence="6">
        <text>L-lysyl-tRNA(Lys) + a 1,2-diacyl-sn-glycero-3-phospho-(1'-sn-glycerol) = a 1,2-diacyl-sn-glycero-3-phospho-1'-(3'-O-L-lysyl)-sn-glycerol + tRNA(Lys)</text>
        <dbReference type="Rhea" id="RHEA:10668"/>
        <dbReference type="Rhea" id="RHEA-COMP:9696"/>
        <dbReference type="Rhea" id="RHEA-COMP:9697"/>
        <dbReference type="ChEBI" id="CHEBI:64716"/>
        <dbReference type="ChEBI" id="CHEBI:75792"/>
        <dbReference type="ChEBI" id="CHEBI:78442"/>
        <dbReference type="ChEBI" id="CHEBI:78529"/>
        <dbReference type="EC" id="2.3.2.3"/>
    </reaction>
</comment>
<evidence type="ECO:0000256" key="2">
    <source>
        <dbReference type="ARBA" id="ARBA00022475"/>
    </source>
</evidence>
<dbReference type="Pfam" id="PF03706">
    <property type="entry name" value="LPG_synthase_TM"/>
    <property type="match status" value="1"/>
</dbReference>
<evidence type="ECO:0000256" key="6">
    <source>
        <dbReference type="RuleBase" id="RU363042"/>
    </source>
</evidence>
<keyword evidence="9" id="KW-1185">Reference proteome</keyword>
<dbReference type="EMBL" id="CP141614">
    <property type="protein sequence ID" value="WRP14700.1"/>
    <property type="molecule type" value="Genomic_DNA"/>
</dbReference>
<dbReference type="PANTHER" id="PTHR37693">
    <property type="entry name" value="PHOSPHATIDYLGLYCEROL LYSYLTRANSFERASE"/>
    <property type="match status" value="1"/>
</dbReference>
<evidence type="ECO:0000256" key="5">
    <source>
        <dbReference type="ARBA" id="ARBA00023136"/>
    </source>
</evidence>